<dbReference type="AlphaFoldDB" id="A0A6J7ENF2"/>
<dbReference type="Pfam" id="PF08541">
    <property type="entry name" value="ACP_syn_III_C"/>
    <property type="match status" value="1"/>
</dbReference>
<dbReference type="InterPro" id="IPR013751">
    <property type="entry name" value="ACP_syn_III_N"/>
</dbReference>
<sequence>MTGATVCGIGAVKPPRVVDNDEATALLEVDSEWVVRRTGILERHWAEPGDRLQDLAGEAGRRALADAGVDAADLDLILLGTVSADCITPGCAPLVAHDLGADRAGAIDVNNACAGFVTCVGLGAGMIESGRAKKVLAIGAEIMSRYLNMEDRKTAAVFGDGAGAAVLEVSADSRIGPVIFGADGQHGDLIVIEREQRHIVLDGHSVFIEAVRRMSEATESACAQAGLSFGDIDHFVFHQANARILSSLVEKLALDPDRVVNAIAHTGNTSAGSVPIALGEMRLDGRLQDGDRVLLCAFGAGLVWGATIVTWGRDV</sequence>
<feature type="domain" description="Beta-ketoacyl-[acyl-carrier-protein] synthase III N-terminal" evidence="11">
    <location>
        <begin position="107"/>
        <end position="184"/>
    </location>
</feature>
<evidence type="ECO:0000259" key="11">
    <source>
        <dbReference type="Pfam" id="PF08545"/>
    </source>
</evidence>
<dbReference type="GO" id="GO:0004315">
    <property type="term" value="F:3-oxoacyl-[acyl-carrier-protein] synthase activity"/>
    <property type="evidence" value="ECO:0007669"/>
    <property type="project" value="InterPro"/>
</dbReference>
<accession>A0A6J7ENF2</accession>
<name>A0A6J7ENF2_9ZZZZ</name>
<evidence type="ECO:0000256" key="8">
    <source>
        <dbReference type="ARBA" id="ARBA00023160"/>
    </source>
</evidence>
<evidence type="ECO:0000256" key="5">
    <source>
        <dbReference type="ARBA" id="ARBA00022679"/>
    </source>
</evidence>
<keyword evidence="9" id="KW-0012">Acyltransferase</keyword>
<dbReference type="InterPro" id="IPR004655">
    <property type="entry name" value="FabH"/>
</dbReference>
<dbReference type="EMBL" id="CAFBLQ010000228">
    <property type="protein sequence ID" value="CAB4883258.1"/>
    <property type="molecule type" value="Genomic_DNA"/>
</dbReference>
<comment type="similarity">
    <text evidence="2">Belongs to the thiolase-like superfamily. FabH family.</text>
</comment>
<dbReference type="NCBIfam" id="NF006829">
    <property type="entry name" value="PRK09352.1"/>
    <property type="match status" value="1"/>
</dbReference>
<dbReference type="NCBIfam" id="TIGR00747">
    <property type="entry name" value="fabH"/>
    <property type="match status" value="1"/>
</dbReference>
<evidence type="ECO:0000256" key="6">
    <source>
        <dbReference type="ARBA" id="ARBA00022832"/>
    </source>
</evidence>
<evidence type="ECO:0000259" key="10">
    <source>
        <dbReference type="Pfam" id="PF08541"/>
    </source>
</evidence>
<dbReference type="GO" id="GO:0044550">
    <property type="term" value="P:secondary metabolite biosynthetic process"/>
    <property type="evidence" value="ECO:0007669"/>
    <property type="project" value="TreeGrafter"/>
</dbReference>
<keyword evidence="5" id="KW-0808">Transferase</keyword>
<evidence type="ECO:0000256" key="9">
    <source>
        <dbReference type="ARBA" id="ARBA00023315"/>
    </source>
</evidence>
<evidence type="ECO:0000256" key="1">
    <source>
        <dbReference type="ARBA" id="ARBA00005189"/>
    </source>
</evidence>
<keyword evidence="4" id="KW-0444">Lipid biosynthesis</keyword>
<dbReference type="InterPro" id="IPR016039">
    <property type="entry name" value="Thiolase-like"/>
</dbReference>
<feature type="domain" description="Beta-ketoacyl-[acyl-carrier-protein] synthase III C-terminal" evidence="10">
    <location>
        <begin position="222"/>
        <end position="311"/>
    </location>
</feature>
<keyword evidence="7" id="KW-0443">Lipid metabolism</keyword>
<dbReference type="GO" id="GO:0006633">
    <property type="term" value="P:fatty acid biosynthetic process"/>
    <property type="evidence" value="ECO:0007669"/>
    <property type="project" value="UniProtKB-KW"/>
</dbReference>
<keyword evidence="8" id="KW-0275">Fatty acid biosynthesis</keyword>
<proteinExistence type="inferred from homology"/>
<evidence type="ECO:0000313" key="12">
    <source>
        <dbReference type="EMBL" id="CAB4883258.1"/>
    </source>
</evidence>
<protein>
    <submittedName>
        <fullName evidence="12">Unannotated protein</fullName>
    </submittedName>
</protein>
<evidence type="ECO:0000256" key="7">
    <source>
        <dbReference type="ARBA" id="ARBA00023098"/>
    </source>
</evidence>
<keyword evidence="6" id="KW-0276">Fatty acid metabolism</keyword>
<dbReference type="SUPFAM" id="SSF53901">
    <property type="entry name" value="Thiolase-like"/>
    <property type="match status" value="1"/>
</dbReference>
<evidence type="ECO:0000256" key="4">
    <source>
        <dbReference type="ARBA" id="ARBA00022516"/>
    </source>
</evidence>
<comment type="pathway">
    <text evidence="1">Lipid metabolism.</text>
</comment>
<reference evidence="12" key="1">
    <citation type="submission" date="2020-05" db="EMBL/GenBank/DDBJ databases">
        <authorList>
            <person name="Chiriac C."/>
            <person name="Salcher M."/>
            <person name="Ghai R."/>
            <person name="Kavagutti S V."/>
        </authorList>
    </citation>
    <scope>NUCLEOTIDE SEQUENCE</scope>
</reference>
<dbReference type="CDD" id="cd00830">
    <property type="entry name" value="KAS_III"/>
    <property type="match status" value="1"/>
</dbReference>
<dbReference type="Pfam" id="PF08545">
    <property type="entry name" value="ACP_syn_III"/>
    <property type="match status" value="1"/>
</dbReference>
<dbReference type="PANTHER" id="PTHR34069">
    <property type="entry name" value="3-OXOACYL-[ACYL-CARRIER-PROTEIN] SYNTHASE 3"/>
    <property type="match status" value="1"/>
</dbReference>
<evidence type="ECO:0000256" key="2">
    <source>
        <dbReference type="ARBA" id="ARBA00008642"/>
    </source>
</evidence>
<dbReference type="PANTHER" id="PTHR34069:SF2">
    <property type="entry name" value="BETA-KETOACYL-[ACYL-CARRIER-PROTEIN] SYNTHASE III"/>
    <property type="match status" value="1"/>
</dbReference>
<organism evidence="12">
    <name type="scientific">freshwater metagenome</name>
    <dbReference type="NCBI Taxonomy" id="449393"/>
    <lineage>
        <taxon>unclassified sequences</taxon>
        <taxon>metagenomes</taxon>
        <taxon>ecological metagenomes</taxon>
    </lineage>
</organism>
<dbReference type="Gene3D" id="3.40.47.10">
    <property type="match status" value="1"/>
</dbReference>
<evidence type="ECO:0000256" key="3">
    <source>
        <dbReference type="ARBA" id="ARBA00022490"/>
    </source>
</evidence>
<dbReference type="InterPro" id="IPR013747">
    <property type="entry name" value="ACP_syn_III_C"/>
</dbReference>
<gene>
    <name evidence="12" type="ORF">UFOPK3423_01559</name>
</gene>
<keyword evidence="3" id="KW-0963">Cytoplasm</keyword>